<accession>K5CJ30</accession>
<dbReference type="PATRIC" id="fig|993517.3.peg.649"/>
<evidence type="ECO:0000313" key="1">
    <source>
        <dbReference type="EMBL" id="EKK04080.1"/>
    </source>
</evidence>
<reference evidence="1 2" key="1">
    <citation type="journal article" date="2013" name="Mar. Genomics">
        <title>Expression of sulfatases in Rhodopirellula baltica and the diversity of sulfatases in the genus Rhodopirellula.</title>
        <authorList>
            <person name="Wegner C.E."/>
            <person name="Richter-Heitmann T."/>
            <person name="Klindworth A."/>
            <person name="Klockow C."/>
            <person name="Richter M."/>
            <person name="Achstetter T."/>
            <person name="Glockner F.O."/>
            <person name="Harder J."/>
        </authorList>
    </citation>
    <scope>NUCLEOTIDE SEQUENCE [LARGE SCALE GENOMIC DNA]</scope>
    <source>
        <strain evidence="1 2">SH28</strain>
    </source>
</reference>
<protein>
    <submittedName>
        <fullName evidence="1">Uncharacterized protein</fullName>
    </submittedName>
</protein>
<organism evidence="1 2">
    <name type="scientific">Rhodopirellula baltica SH28</name>
    <dbReference type="NCBI Taxonomy" id="993517"/>
    <lineage>
        <taxon>Bacteria</taxon>
        <taxon>Pseudomonadati</taxon>
        <taxon>Planctomycetota</taxon>
        <taxon>Planctomycetia</taxon>
        <taxon>Pirellulales</taxon>
        <taxon>Pirellulaceae</taxon>
        <taxon>Rhodopirellula</taxon>
    </lineage>
</organism>
<dbReference type="AlphaFoldDB" id="K5CJ30"/>
<dbReference type="EMBL" id="AMCW01000017">
    <property type="protein sequence ID" value="EKK04080.1"/>
    <property type="molecule type" value="Genomic_DNA"/>
</dbReference>
<dbReference type="Proteomes" id="UP000007993">
    <property type="component" value="Unassembled WGS sequence"/>
</dbReference>
<name>K5CJ30_RHOBT</name>
<comment type="caution">
    <text evidence="1">The sequence shown here is derived from an EMBL/GenBank/DDBJ whole genome shotgun (WGS) entry which is preliminary data.</text>
</comment>
<proteinExistence type="predicted"/>
<sequence length="134" mass="15317">MTPNAIVRSSYFSDTQELNLTVPRPLVVDSPSWDRDAQNPPFAARDAIDAANNSIATLDDLAEKRQWQFDNACLFRSTVSDMPRIERWFWIVSYHDANAVELQRMAQLEVAVLMNGRVITPTLFPAQNDDEIQY</sequence>
<evidence type="ECO:0000313" key="2">
    <source>
        <dbReference type="Proteomes" id="UP000007993"/>
    </source>
</evidence>
<gene>
    <name evidence="1" type="ORF">RBSH_00591</name>
</gene>